<protein>
    <submittedName>
        <fullName evidence="11">Small-conductance mechanosensitive channel</fullName>
    </submittedName>
</protein>
<proteinExistence type="inferred from homology"/>
<comment type="similarity">
    <text evidence="2">Belongs to the MscS (TC 1.A.23) family.</text>
</comment>
<dbReference type="PROSITE" id="PS01246">
    <property type="entry name" value="UPF0003"/>
    <property type="match status" value="1"/>
</dbReference>
<reference evidence="11 12" key="1">
    <citation type="submission" date="2016-10" db="EMBL/GenBank/DDBJ databases">
        <authorList>
            <person name="de Groot N.N."/>
        </authorList>
    </citation>
    <scope>NUCLEOTIDE SEQUENCE [LARGE SCALE GENOMIC DNA]</scope>
    <source>
        <strain evidence="12">EB21,IBRC-M 10013,KCTC 4048</strain>
    </source>
</reference>
<dbReference type="InterPro" id="IPR011014">
    <property type="entry name" value="MscS_channel_TM-2"/>
</dbReference>
<evidence type="ECO:0000313" key="11">
    <source>
        <dbReference type="EMBL" id="SDM53916.1"/>
    </source>
</evidence>
<dbReference type="STRING" id="996166.SAMN05192554_103259"/>
<dbReference type="GO" id="GO:0005886">
    <property type="term" value="C:plasma membrane"/>
    <property type="evidence" value="ECO:0007669"/>
    <property type="project" value="UniProtKB-SubCell"/>
</dbReference>
<feature type="region of interest" description="Disordered" evidence="7">
    <location>
        <begin position="370"/>
        <end position="398"/>
    </location>
</feature>
<dbReference type="PANTHER" id="PTHR30221:SF20">
    <property type="entry name" value="SMALL-CONDUCTANCE MECHANOSENSITIVE CHANNEL"/>
    <property type="match status" value="1"/>
</dbReference>
<sequence length="398" mass="42521">MTETGVRPVLARAAVGLQSGDGTWVSDLVEAVNGLADVVESPVLRVVATVTAVAFLAAIGYVTNRVQGELRDRFGNTVADVLTLLLIGVAVFASSSVVVGVWSSADEVATAMRNLPVTTSDADKVLISVVLVLLTHILSRLVKRVLEDYLATTEAFSDHQRRLTYRLSQVVLWTSAAIVALGVWDVQLTGLLVGAGFAGIVVGMAARQTLGAVLAGFVLMFSRPFEIGDWIEIGGVDGIVTDISIFNTRIQTFDGEYVMIPNDVVSGQQITNRSRKGRLRLEVEVGVDYDSDVDEAVETAAAAIDDLDTILTVPTPQVIVKRFGDSAVVLGVRFWIDNPSARRKWRARTAVVTAVKEAFDEAGVEIPFPQRTLASRGDERVAESVTGAAEPAPDGGEE</sequence>
<dbReference type="InterPro" id="IPR006685">
    <property type="entry name" value="MscS_channel_2nd"/>
</dbReference>
<dbReference type="Pfam" id="PF21082">
    <property type="entry name" value="MS_channel_3rd"/>
    <property type="match status" value="1"/>
</dbReference>
<keyword evidence="12" id="KW-1185">Reference proteome</keyword>
<evidence type="ECO:0000259" key="10">
    <source>
        <dbReference type="Pfam" id="PF21082"/>
    </source>
</evidence>
<dbReference type="Gene3D" id="2.30.30.60">
    <property type="match status" value="1"/>
</dbReference>
<dbReference type="InterPro" id="IPR006686">
    <property type="entry name" value="MscS_channel_CS"/>
</dbReference>
<evidence type="ECO:0000256" key="3">
    <source>
        <dbReference type="ARBA" id="ARBA00022475"/>
    </source>
</evidence>
<dbReference type="InterPro" id="IPR011066">
    <property type="entry name" value="MscS_channel_C_sf"/>
</dbReference>
<dbReference type="Proteomes" id="UP000199370">
    <property type="component" value="Unassembled WGS sequence"/>
</dbReference>
<dbReference type="EMBL" id="FNIA01000003">
    <property type="protein sequence ID" value="SDM53916.1"/>
    <property type="molecule type" value="Genomic_DNA"/>
</dbReference>
<dbReference type="InterPro" id="IPR049278">
    <property type="entry name" value="MS_channel_C"/>
</dbReference>
<evidence type="ECO:0000256" key="4">
    <source>
        <dbReference type="ARBA" id="ARBA00022692"/>
    </source>
</evidence>
<dbReference type="SUPFAM" id="SSF82861">
    <property type="entry name" value="Mechanosensitive channel protein MscS (YggB), transmembrane region"/>
    <property type="match status" value="1"/>
</dbReference>
<evidence type="ECO:0000256" key="6">
    <source>
        <dbReference type="ARBA" id="ARBA00023136"/>
    </source>
</evidence>
<keyword evidence="3" id="KW-1003">Cell membrane</keyword>
<keyword evidence="4 8" id="KW-0812">Transmembrane</keyword>
<feature type="domain" description="Mechanosensitive ion channel MscS" evidence="9">
    <location>
        <begin position="213"/>
        <end position="275"/>
    </location>
</feature>
<gene>
    <name evidence="11" type="ORF">SAMN05192554_103259</name>
</gene>
<keyword evidence="6 8" id="KW-0472">Membrane</keyword>
<name>A0A1G9U1U5_9EURY</name>
<dbReference type="InterPro" id="IPR023408">
    <property type="entry name" value="MscS_beta-dom_sf"/>
</dbReference>
<evidence type="ECO:0000313" key="12">
    <source>
        <dbReference type="Proteomes" id="UP000199370"/>
    </source>
</evidence>
<dbReference type="Pfam" id="PF00924">
    <property type="entry name" value="MS_channel_2nd"/>
    <property type="match status" value="1"/>
</dbReference>
<dbReference type="RefSeq" id="WP_245707609.1">
    <property type="nucleotide sequence ID" value="NZ_FNIA01000003.1"/>
</dbReference>
<feature type="transmembrane region" description="Helical" evidence="8">
    <location>
        <begin position="43"/>
        <end position="62"/>
    </location>
</feature>
<dbReference type="InterPro" id="IPR010920">
    <property type="entry name" value="LSM_dom_sf"/>
</dbReference>
<evidence type="ECO:0000256" key="7">
    <source>
        <dbReference type="SAM" id="MobiDB-lite"/>
    </source>
</evidence>
<evidence type="ECO:0000259" key="9">
    <source>
        <dbReference type="Pfam" id="PF00924"/>
    </source>
</evidence>
<dbReference type="AlphaFoldDB" id="A0A1G9U1U5"/>
<accession>A0A1G9U1U5</accession>
<comment type="subcellular location">
    <subcellularLocation>
        <location evidence="1">Cell membrane</location>
        <topology evidence="1">Multi-pass membrane protein</topology>
    </subcellularLocation>
</comment>
<dbReference type="SUPFAM" id="SSF50182">
    <property type="entry name" value="Sm-like ribonucleoproteins"/>
    <property type="match status" value="1"/>
</dbReference>
<keyword evidence="5 8" id="KW-1133">Transmembrane helix</keyword>
<evidence type="ECO:0000256" key="5">
    <source>
        <dbReference type="ARBA" id="ARBA00022989"/>
    </source>
</evidence>
<evidence type="ECO:0000256" key="8">
    <source>
        <dbReference type="SAM" id="Phobius"/>
    </source>
</evidence>
<dbReference type="PANTHER" id="PTHR30221">
    <property type="entry name" value="SMALL-CONDUCTANCE MECHANOSENSITIVE CHANNEL"/>
    <property type="match status" value="1"/>
</dbReference>
<dbReference type="Gene3D" id="3.30.70.100">
    <property type="match status" value="1"/>
</dbReference>
<feature type="transmembrane region" description="Helical" evidence="8">
    <location>
        <begin position="163"/>
        <end position="184"/>
    </location>
</feature>
<dbReference type="InterPro" id="IPR045275">
    <property type="entry name" value="MscS_archaea/bacteria_type"/>
</dbReference>
<evidence type="ECO:0000256" key="2">
    <source>
        <dbReference type="ARBA" id="ARBA00008017"/>
    </source>
</evidence>
<feature type="transmembrane region" description="Helical" evidence="8">
    <location>
        <begin position="196"/>
        <end position="221"/>
    </location>
</feature>
<feature type="transmembrane region" description="Helical" evidence="8">
    <location>
        <begin position="82"/>
        <end position="105"/>
    </location>
</feature>
<evidence type="ECO:0000256" key="1">
    <source>
        <dbReference type="ARBA" id="ARBA00004651"/>
    </source>
</evidence>
<feature type="transmembrane region" description="Helical" evidence="8">
    <location>
        <begin position="125"/>
        <end position="142"/>
    </location>
</feature>
<dbReference type="GO" id="GO:0008381">
    <property type="term" value="F:mechanosensitive monoatomic ion channel activity"/>
    <property type="evidence" value="ECO:0007669"/>
    <property type="project" value="InterPro"/>
</dbReference>
<feature type="domain" description="Mechanosensitive ion channel MscS C-terminal" evidence="10">
    <location>
        <begin position="282"/>
        <end position="366"/>
    </location>
</feature>
<organism evidence="11 12">
    <name type="scientific">Haloarchaeobius iranensis</name>
    <dbReference type="NCBI Taxonomy" id="996166"/>
    <lineage>
        <taxon>Archaea</taxon>
        <taxon>Methanobacteriati</taxon>
        <taxon>Methanobacteriota</taxon>
        <taxon>Stenosarchaea group</taxon>
        <taxon>Halobacteria</taxon>
        <taxon>Halobacteriales</taxon>
        <taxon>Halorubellaceae</taxon>
        <taxon>Haloarchaeobius</taxon>
    </lineage>
</organism>
<dbReference type="SUPFAM" id="SSF82689">
    <property type="entry name" value="Mechanosensitive channel protein MscS (YggB), C-terminal domain"/>
    <property type="match status" value="1"/>
</dbReference>
<dbReference type="Gene3D" id="1.10.287.1260">
    <property type="match status" value="1"/>
</dbReference>